<sequence>MRVDNAIAALQHDRDRLGRSSTAERVADVLRDRIAEGLFVPGQRLSEETIGVALGVSRNTLREAFRLLGHERLLEHRLNRGVFVRVLSVEDVADVYRVRRVIECAAVRRSGSAGPQALALIGESVREANRAAAEGRWQDVGTANIRFHQMIAALNGSPRLDETMRQLLAELRLVFHVMKNPRAFHEPFVARNLHLLELMEAGRAAEAERELESYLDEAEELLVRAYIPEP</sequence>
<accession>A0ABT9Q5K7</accession>
<dbReference type="RefSeq" id="WP_307555195.1">
    <property type="nucleotide sequence ID" value="NZ_JAUSQU010000001.1"/>
</dbReference>
<evidence type="ECO:0000256" key="3">
    <source>
        <dbReference type="ARBA" id="ARBA00023163"/>
    </source>
</evidence>
<reference evidence="5 6" key="1">
    <citation type="submission" date="2023-07" db="EMBL/GenBank/DDBJ databases">
        <title>Sequencing the genomes of 1000 actinobacteria strains.</title>
        <authorList>
            <person name="Klenk H.-P."/>
        </authorList>
    </citation>
    <scope>NUCLEOTIDE SEQUENCE [LARGE SCALE GENOMIC DNA]</scope>
    <source>
        <strain evidence="5 6">DSM 46740</strain>
    </source>
</reference>
<protein>
    <submittedName>
        <fullName evidence="5">DNA-binding GntR family transcriptional regulator</fullName>
    </submittedName>
</protein>
<gene>
    <name evidence="5" type="ORF">J2853_000882</name>
</gene>
<evidence type="ECO:0000256" key="2">
    <source>
        <dbReference type="ARBA" id="ARBA00023125"/>
    </source>
</evidence>
<dbReference type="InterPro" id="IPR011711">
    <property type="entry name" value="GntR_C"/>
</dbReference>
<evidence type="ECO:0000313" key="5">
    <source>
        <dbReference type="EMBL" id="MDP9841671.1"/>
    </source>
</evidence>
<dbReference type="EMBL" id="JAUSQU010000001">
    <property type="protein sequence ID" value="MDP9841671.1"/>
    <property type="molecule type" value="Genomic_DNA"/>
</dbReference>
<dbReference type="Gene3D" id="1.10.10.10">
    <property type="entry name" value="Winged helix-like DNA-binding domain superfamily/Winged helix DNA-binding domain"/>
    <property type="match status" value="1"/>
</dbReference>
<comment type="caution">
    <text evidence="5">The sequence shown here is derived from an EMBL/GenBank/DDBJ whole genome shotgun (WGS) entry which is preliminary data.</text>
</comment>
<keyword evidence="1" id="KW-0805">Transcription regulation</keyword>
<dbReference type="SUPFAM" id="SSF48008">
    <property type="entry name" value="GntR ligand-binding domain-like"/>
    <property type="match status" value="1"/>
</dbReference>
<keyword evidence="2 5" id="KW-0238">DNA-binding</keyword>
<keyword evidence="6" id="KW-1185">Reference proteome</keyword>
<dbReference type="Proteomes" id="UP001225356">
    <property type="component" value="Unassembled WGS sequence"/>
</dbReference>
<keyword evidence="3" id="KW-0804">Transcription</keyword>
<dbReference type="PANTHER" id="PTHR43537:SF45">
    <property type="entry name" value="GNTR FAMILY REGULATORY PROTEIN"/>
    <property type="match status" value="1"/>
</dbReference>
<evidence type="ECO:0000313" key="6">
    <source>
        <dbReference type="Proteomes" id="UP001225356"/>
    </source>
</evidence>
<dbReference type="Gene3D" id="1.20.120.530">
    <property type="entry name" value="GntR ligand-binding domain-like"/>
    <property type="match status" value="1"/>
</dbReference>
<evidence type="ECO:0000259" key="4">
    <source>
        <dbReference type="PROSITE" id="PS50949"/>
    </source>
</evidence>
<dbReference type="GO" id="GO:0003677">
    <property type="term" value="F:DNA binding"/>
    <property type="evidence" value="ECO:0007669"/>
    <property type="project" value="UniProtKB-KW"/>
</dbReference>
<dbReference type="InterPro" id="IPR008920">
    <property type="entry name" value="TF_FadR/GntR_C"/>
</dbReference>
<dbReference type="PANTHER" id="PTHR43537">
    <property type="entry name" value="TRANSCRIPTIONAL REGULATOR, GNTR FAMILY"/>
    <property type="match status" value="1"/>
</dbReference>
<dbReference type="PROSITE" id="PS50949">
    <property type="entry name" value="HTH_GNTR"/>
    <property type="match status" value="1"/>
</dbReference>
<evidence type="ECO:0000256" key="1">
    <source>
        <dbReference type="ARBA" id="ARBA00023015"/>
    </source>
</evidence>
<organism evidence="5 6">
    <name type="scientific">Streptosporangium lutulentum</name>
    <dbReference type="NCBI Taxonomy" id="1461250"/>
    <lineage>
        <taxon>Bacteria</taxon>
        <taxon>Bacillati</taxon>
        <taxon>Actinomycetota</taxon>
        <taxon>Actinomycetes</taxon>
        <taxon>Streptosporangiales</taxon>
        <taxon>Streptosporangiaceae</taxon>
        <taxon>Streptosporangium</taxon>
    </lineage>
</organism>
<dbReference type="Pfam" id="PF00392">
    <property type="entry name" value="GntR"/>
    <property type="match status" value="1"/>
</dbReference>
<proteinExistence type="predicted"/>
<dbReference type="SMART" id="SM00345">
    <property type="entry name" value="HTH_GNTR"/>
    <property type="match status" value="1"/>
</dbReference>
<dbReference type="SUPFAM" id="SSF46785">
    <property type="entry name" value="Winged helix' DNA-binding domain"/>
    <property type="match status" value="1"/>
</dbReference>
<dbReference type="InterPro" id="IPR000524">
    <property type="entry name" value="Tscrpt_reg_HTH_GntR"/>
</dbReference>
<feature type="domain" description="HTH gntR-type" evidence="4">
    <location>
        <begin position="20"/>
        <end position="87"/>
    </location>
</feature>
<dbReference type="InterPro" id="IPR036390">
    <property type="entry name" value="WH_DNA-bd_sf"/>
</dbReference>
<dbReference type="Pfam" id="PF07729">
    <property type="entry name" value="FCD"/>
    <property type="match status" value="1"/>
</dbReference>
<dbReference type="InterPro" id="IPR036388">
    <property type="entry name" value="WH-like_DNA-bd_sf"/>
</dbReference>
<dbReference type="CDD" id="cd07377">
    <property type="entry name" value="WHTH_GntR"/>
    <property type="match status" value="1"/>
</dbReference>
<name>A0ABT9Q5K7_9ACTN</name>
<dbReference type="SMART" id="SM00895">
    <property type="entry name" value="FCD"/>
    <property type="match status" value="1"/>
</dbReference>